<protein>
    <submittedName>
        <fullName evidence="2">Helix-turn-helix transcriptional regulator</fullName>
    </submittedName>
</protein>
<feature type="domain" description="HTH cro/C1-type" evidence="1">
    <location>
        <begin position="17"/>
        <end position="71"/>
    </location>
</feature>
<gene>
    <name evidence="2" type="ORF">GCM10010191_62010</name>
</gene>
<dbReference type="RefSeq" id="WP_344593718.1">
    <property type="nucleotide sequence ID" value="NZ_BAAARW010000023.1"/>
</dbReference>
<dbReference type="CDD" id="cd00093">
    <property type="entry name" value="HTH_XRE"/>
    <property type="match status" value="1"/>
</dbReference>
<dbReference type="Pfam" id="PF19054">
    <property type="entry name" value="DUF5753"/>
    <property type="match status" value="1"/>
</dbReference>
<reference evidence="2 3" key="1">
    <citation type="journal article" date="2019" name="Int. J. Syst. Evol. Microbiol.">
        <title>The Global Catalogue of Microorganisms (GCM) 10K type strain sequencing project: providing services to taxonomists for standard genome sequencing and annotation.</title>
        <authorList>
            <consortium name="The Broad Institute Genomics Platform"/>
            <consortium name="The Broad Institute Genome Sequencing Center for Infectious Disease"/>
            <person name="Wu L."/>
            <person name="Ma J."/>
        </authorList>
    </citation>
    <scope>NUCLEOTIDE SEQUENCE [LARGE SCALE GENOMIC DNA]</scope>
    <source>
        <strain evidence="2 3">JCM 3325</strain>
    </source>
</reference>
<proteinExistence type="predicted"/>
<accession>A0ABN3JRU5</accession>
<dbReference type="InterPro" id="IPR043917">
    <property type="entry name" value="DUF5753"/>
</dbReference>
<evidence type="ECO:0000313" key="3">
    <source>
        <dbReference type="Proteomes" id="UP001501231"/>
    </source>
</evidence>
<dbReference type="EMBL" id="BAAARW010000023">
    <property type="protein sequence ID" value="GAA2438437.1"/>
    <property type="molecule type" value="Genomic_DNA"/>
</dbReference>
<organism evidence="2 3">
    <name type="scientific">Actinomadura vinacea</name>
    <dbReference type="NCBI Taxonomy" id="115336"/>
    <lineage>
        <taxon>Bacteria</taxon>
        <taxon>Bacillati</taxon>
        <taxon>Actinomycetota</taxon>
        <taxon>Actinomycetes</taxon>
        <taxon>Streptosporangiales</taxon>
        <taxon>Thermomonosporaceae</taxon>
        <taxon>Actinomadura</taxon>
    </lineage>
</organism>
<dbReference type="Proteomes" id="UP001501231">
    <property type="component" value="Unassembled WGS sequence"/>
</dbReference>
<dbReference type="PROSITE" id="PS50943">
    <property type="entry name" value="HTH_CROC1"/>
    <property type="match status" value="1"/>
</dbReference>
<keyword evidence="3" id="KW-1185">Reference proteome</keyword>
<dbReference type="InterPro" id="IPR001387">
    <property type="entry name" value="Cro/C1-type_HTH"/>
</dbReference>
<dbReference type="SUPFAM" id="SSF47413">
    <property type="entry name" value="lambda repressor-like DNA-binding domains"/>
    <property type="match status" value="1"/>
</dbReference>
<name>A0ABN3JRU5_9ACTN</name>
<evidence type="ECO:0000259" key="1">
    <source>
        <dbReference type="PROSITE" id="PS50943"/>
    </source>
</evidence>
<evidence type="ECO:0000313" key="2">
    <source>
        <dbReference type="EMBL" id="GAA2438437.1"/>
    </source>
</evidence>
<dbReference type="SMART" id="SM00530">
    <property type="entry name" value="HTH_XRE"/>
    <property type="match status" value="1"/>
</dbReference>
<sequence>MATSTPTIRSKWLGNALLKARKEAGLTLDQVSAQVGWQGSKISRVENGLVRVHWGDVQDLLDAYGIEDETQRKTLIALAKSLRERGWWRGYGATLSHPYADFLSLEGTARELSVYQPQVIPGLLQTRGYAMAVVGSSHVWQSEEDVERFVEIRTARRSILTRTSPVSLWAIVGEAALRQRLGGSNVLKEQLNHLLEMAELPSVTLQVLPFTAEGTTGMFGPFTILSFNASGLMDVVFLENLAGGLYLEQEDEINRYRLAYNHLRASALPPGRSLRLVKDVLKEITPP</sequence>
<comment type="caution">
    <text evidence="2">The sequence shown here is derived from an EMBL/GenBank/DDBJ whole genome shotgun (WGS) entry which is preliminary data.</text>
</comment>
<dbReference type="Pfam" id="PF13560">
    <property type="entry name" value="HTH_31"/>
    <property type="match status" value="1"/>
</dbReference>
<dbReference type="Gene3D" id="1.10.260.40">
    <property type="entry name" value="lambda repressor-like DNA-binding domains"/>
    <property type="match status" value="1"/>
</dbReference>
<dbReference type="InterPro" id="IPR010982">
    <property type="entry name" value="Lambda_DNA-bd_dom_sf"/>
</dbReference>